<name>A0A8H7A2C5_PLEOS</name>
<dbReference type="Proteomes" id="UP000623687">
    <property type="component" value="Unassembled WGS sequence"/>
</dbReference>
<feature type="region of interest" description="Disordered" evidence="1">
    <location>
        <begin position="126"/>
        <end position="187"/>
    </location>
</feature>
<evidence type="ECO:0000256" key="1">
    <source>
        <dbReference type="SAM" id="MobiDB-lite"/>
    </source>
</evidence>
<dbReference type="GeneID" id="59374066"/>
<proteinExistence type="predicted"/>
<keyword evidence="3" id="KW-1185">Reference proteome</keyword>
<organism evidence="2 3">
    <name type="scientific">Pleurotus ostreatus</name>
    <name type="common">Oyster mushroom</name>
    <name type="synonym">White-rot fungus</name>
    <dbReference type="NCBI Taxonomy" id="5322"/>
    <lineage>
        <taxon>Eukaryota</taxon>
        <taxon>Fungi</taxon>
        <taxon>Dikarya</taxon>
        <taxon>Basidiomycota</taxon>
        <taxon>Agaricomycotina</taxon>
        <taxon>Agaricomycetes</taxon>
        <taxon>Agaricomycetidae</taxon>
        <taxon>Agaricales</taxon>
        <taxon>Pleurotineae</taxon>
        <taxon>Pleurotaceae</taxon>
        <taxon>Pleurotus</taxon>
    </lineage>
</organism>
<evidence type="ECO:0000313" key="3">
    <source>
        <dbReference type="Proteomes" id="UP000623687"/>
    </source>
</evidence>
<protein>
    <submittedName>
        <fullName evidence="2">Uncharacterized protein</fullName>
    </submittedName>
</protein>
<dbReference type="VEuPathDB" id="FungiDB:PC9H_004248"/>
<dbReference type="AlphaFoldDB" id="A0A8H7A2C5"/>
<evidence type="ECO:0000313" key="2">
    <source>
        <dbReference type="EMBL" id="KAF7437409.1"/>
    </source>
</evidence>
<sequence length="187" mass="21067">MIVKEDKHEENTEAVTDEGDMNGDYYLSNAKAAVGGDEEDRIDSKLGVPPVLDAGILEEMNDRCDKKLRHADLNASTSTVINSERIDSGAKPSAALLSIMNDDTIDTRTKLERMVEEDRGVLQWRVGGPVEYRDKGNERERPRPKPPARPQHKLGRQDGPHLGEPSCPSHSRLLQLLHPQWRTRKRE</sequence>
<feature type="region of interest" description="Disordered" evidence="1">
    <location>
        <begin position="1"/>
        <end position="22"/>
    </location>
</feature>
<dbReference type="EMBL" id="JACETU010000002">
    <property type="protein sequence ID" value="KAF7437409.1"/>
    <property type="molecule type" value="Genomic_DNA"/>
</dbReference>
<feature type="compositionally biased region" description="Basic residues" evidence="1">
    <location>
        <begin position="144"/>
        <end position="154"/>
    </location>
</feature>
<reference evidence="2" key="1">
    <citation type="submission" date="2019-07" db="EMBL/GenBank/DDBJ databases">
        <authorList>
            <person name="Palmer J.M."/>
        </authorList>
    </citation>
    <scope>NUCLEOTIDE SEQUENCE</scope>
    <source>
        <strain evidence="2">PC9</strain>
    </source>
</reference>
<feature type="compositionally biased region" description="Basic and acidic residues" evidence="1">
    <location>
        <begin position="1"/>
        <end position="11"/>
    </location>
</feature>
<dbReference type="RefSeq" id="XP_036635308.1">
    <property type="nucleotide sequence ID" value="XM_036773835.1"/>
</dbReference>
<dbReference type="OrthoDB" id="10437165at2759"/>
<comment type="caution">
    <text evidence="2">The sequence shown here is derived from an EMBL/GenBank/DDBJ whole genome shotgun (WGS) entry which is preliminary data.</text>
</comment>
<gene>
    <name evidence="2" type="ORF">PC9H_004248</name>
</gene>
<accession>A0A8H7A2C5</accession>
<feature type="compositionally biased region" description="Basic and acidic residues" evidence="1">
    <location>
        <begin position="131"/>
        <end position="143"/>
    </location>
</feature>